<feature type="domain" description="INPP5B PH" evidence="2">
    <location>
        <begin position="286"/>
        <end position="346"/>
    </location>
</feature>
<reference evidence="3 4" key="1">
    <citation type="journal article" date="2014" name="Nat. Commun.">
        <title>The rainbow trout genome provides novel insights into evolution after whole-genome duplication in vertebrates.</title>
        <authorList>
            <person name="Berthelot C."/>
            <person name="Brunet F."/>
            <person name="Chalopin D."/>
            <person name="Juanchich A."/>
            <person name="Bernard M."/>
            <person name="Noel B."/>
            <person name="Bento P."/>
            <person name="Da Silva C."/>
            <person name="Labadie K."/>
            <person name="Alberti A."/>
            <person name="Aury J.M."/>
            <person name="Louis A."/>
            <person name="Dehais P."/>
            <person name="Bardou P."/>
            <person name="Montfort J."/>
            <person name="Klopp C."/>
            <person name="Cabau C."/>
            <person name="Gaspin C."/>
            <person name="Thorgaard G.H."/>
            <person name="Boussaha M."/>
            <person name="Quillet E."/>
            <person name="Guyomard R."/>
            <person name="Galiana D."/>
            <person name="Bobe J."/>
            <person name="Volff J.N."/>
            <person name="Genet C."/>
            <person name="Wincker P."/>
            <person name="Jaillon O."/>
            <person name="Roest Crollius H."/>
            <person name="Guiguen Y."/>
        </authorList>
    </citation>
    <scope>NUCLEOTIDE SEQUENCE [LARGE SCALE GENOMIC DNA]</scope>
</reference>
<accession>A0A060VZH8</accession>
<dbReference type="STRING" id="8022.A0A060VZH8"/>
<dbReference type="AlphaFoldDB" id="A0A060VZH8"/>
<feature type="chain" id="PRO_5001589381" description="INPP5B PH domain-containing protein" evidence="1">
    <location>
        <begin position="26"/>
        <end position="397"/>
    </location>
</feature>
<evidence type="ECO:0000259" key="2">
    <source>
        <dbReference type="Pfam" id="PF16776"/>
    </source>
</evidence>
<dbReference type="PaxDb" id="8022-A0A060VZH8"/>
<dbReference type="Pfam" id="PF16776">
    <property type="entry name" value="INPP5B_PH"/>
    <property type="match status" value="1"/>
</dbReference>
<protein>
    <recommendedName>
        <fullName evidence="2">INPP5B PH domain-containing protein</fullName>
    </recommendedName>
</protein>
<dbReference type="InterPro" id="IPR031896">
    <property type="entry name" value="INPP5B_PH_dom"/>
</dbReference>
<dbReference type="Proteomes" id="UP000193380">
    <property type="component" value="Chromosome 2"/>
</dbReference>
<dbReference type="EMBL" id="FR904303">
    <property type="protein sequence ID" value="CDQ58404.1"/>
    <property type="molecule type" value="Genomic_DNA"/>
</dbReference>
<proteinExistence type="predicted"/>
<dbReference type="Gene3D" id="2.30.29.110">
    <property type="match status" value="1"/>
</dbReference>
<organism evidence="3 4">
    <name type="scientific">Oncorhynchus mykiss</name>
    <name type="common">Rainbow trout</name>
    <name type="synonym">Salmo gairdneri</name>
    <dbReference type="NCBI Taxonomy" id="8022"/>
    <lineage>
        <taxon>Eukaryota</taxon>
        <taxon>Metazoa</taxon>
        <taxon>Chordata</taxon>
        <taxon>Craniata</taxon>
        <taxon>Vertebrata</taxon>
        <taxon>Euteleostomi</taxon>
        <taxon>Actinopterygii</taxon>
        <taxon>Neopterygii</taxon>
        <taxon>Teleostei</taxon>
        <taxon>Protacanthopterygii</taxon>
        <taxon>Salmoniformes</taxon>
        <taxon>Salmonidae</taxon>
        <taxon>Salmoninae</taxon>
        <taxon>Oncorhynchus</taxon>
    </lineage>
</organism>
<evidence type="ECO:0000313" key="4">
    <source>
        <dbReference type="Proteomes" id="UP000193380"/>
    </source>
</evidence>
<feature type="signal peptide" evidence="1">
    <location>
        <begin position="1"/>
        <end position="25"/>
    </location>
</feature>
<name>A0A060VZH8_ONCMY</name>
<evidence type="ECO:0000313" key="3">
    <source>
        <dbReference type="EMBL" id="CDQ58404.1"/>
    </source>
</evidence>
<keyword evidence="1" id="KW-0732">Signal</keyword>
<evidence type="ECO:0000256" key="1">
    <source>
        <dbReference type="SAM" id="SignalP"/>
    </source>
</evidence>
<gene>
    <name evidence="3" type="ORF">GSONMT00077662001</name>
</gene>
<sequence>MNSHSGCLVDILFCYFGLTLHVVLANTGSGTASTDNATSWGTSGMTMISCRQFSCNYSDCNDVYMNMTSVTCNANITFCELKRQEDMTYTGGCSSSCSNACVNDTQTNCSMGCCNSTGCLSSTLASMVRTNTTTVMMTTTTATTTAAATTTTTAEPTNKLKKCQMFQCTEQNCYKTWITKDPMPCPLNQPYCELKKMTTGSTTTWMGGCNANCTRNTWCTTTTDTCHQECCNTSMTSCLKLDGTLNVPSSAARGPHFPLALVTAALLVCLLSIGSLGQVIKCLSRDISIGADTRVRLNFQDGDLEVRLPFGSHSRLFLSEVNKAWSDVCKSPKEAPKFEWLHKYRKASKGQGGVKQTLAPLGTTHTKISQHKETGACLLRECSRSQGKLLSIIKLIL</sequence>